<dbReference type="AlphaFoldDB" id="A0A0D0EC13"/>
<name>A0A0D0EC13_9AGAM</name>
<dbReference type="Proteomes" id="UP000054538">
    <property type="component" value="Unassembled WGS sequence"/>
</dbReference>
<dbReference type="InParanoid" id="A0A0D0EC13"/>
<sequence>MSSVRIPIVPGATAIFTPGRVCHRFTRPVEIRAPYQGLHNANLPSELVRYHDDSTSRCPRDEH</sequence>
<reference evidence="2" key="2">
    <citation type="submission" date="2015-01" db="EMBL/GenBank/DDBJ databases">
        <title>Evolutionary Origins and Diversification of the Mycorrhizal Mutualists.</title>
        <authorList>
            <consortium name="DOE Joint Genome Institute"/>
            <consortium name="Mycorrhizal Genomics Consortium"/>
            <person name="Kohler A."/>
            <person name="Kuo A."/>
            <person name="Nagy L.G."/>
            <person name="Floudas D."/>
            <person name="Copeland A."/>
            <person name="Barry K.W."/>
            <person name="Cichocki N."/>
            <person name="Veneault-Fourrey C."/>
            <person name="LaButti K."/>
            <person name="Lindquist E.A."/>
            <person name="Lipzen A."/>
            <person name="Lundell T."/>
            <person name="Morin E."/>
            <person name="Murat C."/>
            <person name="Riley R."/>
            <person name="Ohm R."/>
            <person name="Sun H."/>
            <person name="Tunlid A."/>
            <person name="Henrissat B."/>
            <person name="Grigoriev I.V."/>
            <person name="Hibbett D.S."/>
            <person name="Martin F."/>
        </authorList>
    </citation>
    <scope>NUCLEOTIDE SEQUENCE [LARGE SCALE GENOMIC DNA]</scope>
    <source>
        <strain evidence="2">Ve08.2h10</strain>
    </source>
</reference>
<keyword evidence="2" id="KW-1185">Reference proteome</keyword>
<organism evidence="1 2">
    <name type="scientific">Paxillus rubicundulus Ve08.2h10</name>
    <dbReference type="NCBI Taxonomy" id="930991"/>
    <lineage>
        <taxon>Eukaryota</taxon>
        <taxon>Fungi</taxon>
        <taxon>Dikarya</taxon>
        <taxon>Basidiomycota</taxon>
        <taxon>Agaricomycotina</taxon>
        <taxon>Agaricomycetes</taxon>
        <taxon>Agaricomycetidae</taxon>
        <taxon>Boletales</taxon>
        <taxon>Paxilineae</taxon>
        <taxon>Paxillaceae</taxon>
        <taxon>Paxillus</taxon>
    </lineage>
</organism>
<proteinExistence type="predicted"/>
<evidence type="ECO:0000313" key="1">
    <source>
        <dbReference type="EMBL" id="KIK98570.1"/>
    </source>
</evidence>
<gene>
    <name evidence="1" type="ORF">PAXRUDRAFT_823738</name>
</gene>
<dbReference type="EMBL" id="KN824888">
    <property type="protein sequence ID" value="KIK98570.1"/>
    <property type="molecule type" value="Genomic_DNA"/>
</dbReference>
<protein>
    <submittedName>
        <fullName evidence="1">Uncharacterized protein</fullName>
    </submittedName>
</protein>
<reference evidence="1 2" key="1">
    <citation type="submission" date="2014-04" db="EMBL/GenBank/DDBJ databases">
        <authorList>
            <consortium name="DOE Joint Genome Institute"/>
            <person name="Kuo A."/>
            <person name="Kohler A."/>
            <person name="Jargeat P."/>
            <person name="Nagy L.G."/>
            <person name="Floudas D."/>
            <person name="Copeland A."/>
            <person name="Barry K.W."/>
            <person name="Cichocki N."/>
            <person name="Veneault-Fourrey C."/>
            <person name="LaButti K."/>
            <person name="Lindquist E.A."/>
            <person name="Lipzen A."/>
            <person name="Lundell T."/>
            <person name="Morin E."/>
            <person name="Murat C."/>
            <person name="Sun H."/>
            <person name="Tunlid A."/>
            <person name="Henrissat B."/>
            <person name="Grigoriev I.V."/>
            <person name="Hibbett D.S."/>
            <person name="Martin F."/>
            <person name="Nordberg H.P."/>
            <person name="Cantor M.N."/>
            <person name="Hua S.X."/>
        </authorList>
    </citation>
    <scope>NUCLEOTIDE SEQUENCE [LARGE SCALE GENOMIC DNA]</scope>
    <source>
        <strain evidence="1 2">Ve08.2h10</strain>
    </source>
</reference>
<evidence type="ECO:0000313" key="2">
    <source>
        <dbReference type="Proteomes" id="UP000054538"/>
    </source>
</evidence>
<accession>A0A0D0EC13</accession>
<dbReference type="HOGENOM" id="CLU_2886502_0_0_1"/>